<dbReference type="GO" id="GO:0017171">
    <property type="term" value="F:serine hydrolase activity"/>
    <property type="evidence" value="ECO:0007669"/>
    <property type="project" value="TreeGrafter"/>
</dbReference>
<dbReference type="InterPro" id="IPR029058">
    <property type="entry name" value="AB_hydrolase_fold"/>
</dbReference>
<protein>
    <recommendedName>
        <fullName evidence="6">Lipase domain-containing protein</fullName>
    </recommendedName>
</protein>
<organism evidence="7">
    <name type="scientific">Timema monikensis</name>
    <dbReference type="NCBI Taxonomy" id="170555"/>
    <lineage>
        <taxon>Eukaryota</taxon>
        <taxon>Metazoa</taxon>
        <taxon>Ecdysozoa</taxon>
        <taxon>Arthropoda</taxon>
        <taxon>Hexapoda</taxon>
        <taxon>Insecta</taxon>
        <taxon>Pterygota</taxon>
        <taxon>Neoptera</taxon>
        <taxon>Polyneoptera</taxon>
        <taxon>Phasmatodea</taxon>
        <taxon>Timematodea</taxon>
        <taxon>Timematoidea</taxon>
        <taxon>Timematidae</taxon>
        <taxon>Timema</taxon>
    </lineage>
</organism>
<accession>A0A7R9EBC9</accession>
<proteinExistence type="inferred from homology"/>
<reference evidence="7" key="1">
    <citation type="submission" date="2020-11" db="EMBL/GenBank/DDBJ databases">
        <authorList>
            <person name="Tran Van P."/>
        </authorList>
    </citation>
    <scope>NUCLEOTIDE SEQUENCE</scope>
</reference>
<dbReference type="PRINTS" id="PR00821">
    <property type="entry name" value="TAGLIPASE"/>
</dbReference>
<evidence type="ECO:0000313" key="7">
    <source>
        <dbReference type="EMBL" id="CAD7430918.1"/>
    </source>
</evidence>
<feature type="region of interest" description="Disordered" evidence="5">
    <location>
        <begin position="29"/>
        <end position="49"/>
    </location>
</feature>
<dbReference type="GO" id="GO:0016298">
    <property type="term" value="F:lipase activity"/>
    <property type="evidence" value="ECO:0007669"/>
    <property type="project" value="InterPro"/>
</dbReference>
<evidence type="ECO:0000256" key="5">
    <source>
        <dbReference type="SAM" id="MobiDB-lite"/>
    </source>
</evidence>
<dbReference type="Pfam" id="PF00151">
    <property type="entry name" value="Lipase"/>
    <property type="match status" value="1"/>
</dbReference>
<dbReference type="SUPFAM" id="SSF53474">
    <property type="entry name" value="alpha/beta-Hydrolases"/>
    <property type="match status" value="1"/>
</dbReference>
<comment type="similarity">
    <text evidence="2 4">Belongs to the AB hydrolase superfamily. Lipase family.</text>
</comment>
<dbReference type="CDD" id="cd00707">
    <property type="entry name" value="Pancreat_lipase_like"/>
    <property type="match status" value="1"/>
</dbReference>
<gene>
    <name evidence="7" type="ORF">TMSB3V08_LOCUS7663</name>
</gene>
<dbReference type="PANTHER" id="PTHR11610:SF173">
    <property type="entry name" value="LIPASE DOMAIN-CONTAINING PROTEIN-RELATED"/>
    <property type="match status" value="1"/>
</dbReference>
<dbReference type="InterPro" id="IPR033906">
    <property type="entry name" value="Lipase_N"/>
</dbReference>
<evidence type="ECO:0000256" key="3">
    <source>
        <dbReference type="ARBA" id="ARBA00022525"/>
    </source>
</evidence>
<comment type="subcellular location">
    <subcellularLocation>
        <location evidence="1">Secreted</location>
    </subcellularLocation>
</comment>
<evidence type="ECO:0000256" key="1">
    <source>
        <dbReference type="ARBA" id="ARBA00004613"/>
    </source>
</evidence>
<keyword evidence="3" id="KW-0964">Secreted</keyword>
<sequence length="368" mass="40965">MRECWYEGLLHEDDLSTVLHEDEDLQITDESVKGLDSDEEDEEETVEPRDKLAREVLLTDLNFTLYTRHNCTSQLDLAADTRLECFNPSNPTKVLIHGFLARSRTFNKTKNAYLQTGDYNVIVVDWSKPASCWNFKVVAILQRCYVTIVRHYLEDVSRHTAALLQSLERNGANMAQVHLVGHSLGAHVAGQASSIGDMARRLGRITGLDPAGPMYKSATRSKSLDKTDARFVDVIHTNINYFGLSRPIGSADFYPYNGKTQPRCSFPKNIIQKCSHSMSHKYFTESILDPWSFVAIPCGVVKEYRGRDSCNGTDVIFMGEHTSTSARGSYYVTSSTSSSQSPVIVSYKGTGLLVIALLRGISLSASSV</sequence>
<dbReference type="AlphaFoldDB" id="A0A7R9EBC9"/>
<evidence type="ECO:0000256" key="4">
    <source>
        <dbReference type="RuleBase" id="RU004262"/>
    </source>
</evidence>
<dbReference type="EMBL" id="OB794702">
    <property type="protein sequence ID" value="CAD7430918.1"/>
    <property type="molecule type" value="Genomic_DNA"/>
</dbReference>
<dbReference type="GO" id="GO:0016042">
    <property type="term" value="P:lipid catabolic process"/>
    <property type="evidence" value="ECO:0007669"/>
    <property type="project" value="TreeGrafter"/>
</dbReference>
<name>A0A7R9EBC9_9NEOP</name>
<feature type="domain" description="Lipase" evidence="6">
    <location>
        <begin position="37"/>
        <end position="309"/>
    </location>
</feature>
<dbReference type="InterPro" id="IPR013818">
    <property type="entry name" value="Lipase"/>
</dbReference>
<evidence type="ECO:0000259" key="6">
    <source>
        <dbReference type="Pfam" id="PF00151"/>
    </source>
</evidence>
<evidence type="ECO:0000256" key="2">
    <source>
        <dbReference type="ARBA" id="ARBA00010701"/>
    </source>
</evidence>
<dbReference type="InterPro" id="IPR000734">
    <property type="entry name" value="TAG_lipase"/>
</dbReference>
<dbReference type="Gene3D" id="3.40.50.1820">
    <property type="entry name" value="alpha/beta hydrolase"/>
    <property type="match status" value="1"/>
</dbReference>
<dbReference type="PANTHER" id="PTHR11610">
    <property type="entry name" value="LIPASE"/>
    <property type="match status" value="1"/>
</dbReference>
<dbReference type="GO" id="GO:0005615">
    <property type="term" value="C:extracellular space"/>
    <property type="evidence" value="ECO:0007669"/>
    <property type="project" value="TreeGrafter"/>
</dbReference>